<evidence type="ECO:0000313" key="3">
    <source>
        <dbReference type="EMBL" id="KAF9597101.1"/>
    </source>
</evidence>
<evidence type="ECO:0000256" key="2">
    <source>
        <dbReference type="SAM" id="MobiDB-lite"/>
    </source>
</evidence>
<feature type="coiled-coil region" evidence="1">
    <location>
        <begin position="23"/>
        <end position="60"/>
    </location>
</feature>
<comment type="caution">
    <text evidence="3">The sequence shown here is derived from an EMBL/GenBank/DDBJ whole genome shotgun (WGS) entry which is preliminary data.</text>
</comment>
<dbReference type="OrthoDB" id="1939754at2759"/>
<protein>
    <submittedName>
        <fullName evidence="3">Uncharacterized protein</fullName>
    </submittedName>
</protein>
<evidence type="ECO:0000313" key="4">
    <source>
        <dbReference type="Proteomes" id="UP000631114"/>
    </source>
</evidence>
<proteinExistence type="predicted"/>
<accession>A0A835LRR4</accession>
<dbReference type="Proteomes" id="UP000631114">
    <property type="component" value="Unassembled WGS sequence"/>
</dbReference>
<dbReference type="PANTHER" id="PTHR33701:SF3">
    <property type="entry name" value="TRANSCRIPTIONAL REGULATOR ATRX"/>
    <property type="match status" value="1"/>
</dbReference>
<keyword evidence="4" id="KW-1185">Reference proteome</keyword>
<gene>
    <name evidence="3" type="ORF">IFM89_015930</name>
</gene>
<sequence length="420" mass="46396">MEESTSMTIEFLRARLLSERSISRTARHRADELAKRVVELEEQLTHVSQQRKKAEKATAEVLAILESNGISDISEVYDSSSDQEVVVSESSDTRKEEANITTSGAGDLGVSSLVGRSLSWKSCSDGPNSVDTKRRSTSGSSTRPHIGRSCRQMKQKGARSMVAVNNETVLVESQENKVAKRSSDVSNCSSAMYEVLKESCKSEKDKVYFENLVQVLPEAQNEESTYLETANGVGGVLDALQQAKLSLKNELDRLSLSSRSGSAERRTERPASAIFAGVSMDIPVGCAGLFRVPTSSQFEALATKPNSVTPYSESESSFARFYHDLKVGTGTINRYSSSPYMDMGSLNSTYRPLITPYIDKGMGPPASSRYRYPTYADLMPRMSGRDGLPRNYPNTGLGMATNDRYSEYNDRRQSNVYNRW</sequence>
<organism evidence="3 4">
    <name type="scientific">Coptis chinensis</name>
    <dbReference type="NCBI Taxonomy" id="261450"/>
    <lineage>
        <taxon>Eukaryota</taxon>
        <taxon>Viridiplantae</taxon>
        <taxon>Streptophyta</taxon>
        <taxon>Embryophyta</taxon>
        <taxon>Tracheophyta</taxon>
        <taxon>Spermatophyta</taxon>
        <taxon>Magnoliopsida</taxon>
        <taxon>Ranunculales</taxon>
        <taxon>Ranunculaceae</taxon>
        <taxon>Coptidoideae</taxon>
        <taxon>Coptis</taxon>
    </lineage>
</organism>
<keyword evidence="1" id="KW-0175">Coiled coil</keyword>
<name>A0A835LRR4_9MAGN</name>
<reference evidence="3 4" key="1">
    <citation type="submission" date="2020-10" db="EMBL/GenBank/DDBJ databases">
        <title>The Coptis chinensis genome and diversification of protoberbering-type alkaloids.</title>
        <authorList>
            <person name="Wang B."/>
            <person name="Shu S."/>
            <person name="Song C."/>
            <person name="Liu Y."/>
        </authorList>
    </citation>
    <scope>NUCLEOTIDE SEQUENCE [LARGE SCALE GENOMIC DNA]</scope>
    <source>
        <strain evidence="3">HL-2020</strain>
        <tissue evidence="3">Leaf</tissue>
    </source>
</reference>
<dbReference type="PANTHER" id="PTHR33701">
    <property type="entry name" value="TRANSMEMBRANE PROTEIN"/>
    <property type="match status" value="1"/>
</dbReference>
<evidence type="ECO:0000256" key="1">
    <source>
        <dbReference type="SAM" id="Coils"/>
    </source>
</evidence>
<dbReference type="AlphaFoldDB" id="A0A835LRR4"/>
<feature type="region of interest" description="Disordered" evidence="2">
    <location>
        <begin position="122"/>
        <end position="149"/>
    </location>
</feature>
<dbReference type="EMBL" id="JADFTS010000007">
    <property type="protein sequence ID" value="KAF9597101.1"/>
    <property type="molecule type" value="Genomic_DNA"/>
</dbReference>